<comment type="caution">
    <text evidence="1">The sequence shown here is derived from an EMBL/GenBank/DDBJ whole genome shotgun (WGS) entry which is preliminary data.</text>
</comment>
<proteinExistence type="predicted"/>
<dbReference type="Proteomes" id="UP000053237">
    <property type="component" value="Unassembled WGS sequence"/>
</dbReference>
<dbReference type="EMBL" id="CAIX01000159">
    <property type="protein sequence ID" value="CCI47245.1"/>
    <property type="molecule type" value="Genomic_DNA"/>
</dbReference>
<organism evidence="1 2">
    <name type="scientific">Albugo candida</name>
    <dbReference type="NCBI Taxonomy" id="65357"/>
    <lineage>
        <taxon>Eukaryota</taxon>
        <taxon>Sar</taxon>
        <taxon>Stramenopiles</taxon>
        <taxon>Oomycota</taxon>
        <taxon>Peronosporomycetes</taxon>
        <taxon>Albuginales</taxon>
        <taxon>Albuginaceae</taxon>
        <taxon>Albugo</taxon>
    </lineage>
</organism>
<evidence type="ECO:0000313" key="1">
    <source>
        <dbReference type="EMBL" id="CCI47245.1"/>
    </source>
</evidence>
<gene>
    <name evidence="1" type="ORF">BN9_082320</name>
</gene>
<dbReference type="InParanoid" id="A0A024GL31"/>
<sequence>VMVYQFTKINILEGWNFVKSGEMLDSIGKILPSLANSYEQRNLSLFYQLMLRCIAPTLLKNDHWIHHISGGPFITIPVHHCSTTASRWII</sequence>
<name>A0A024GL31_9STRA</name>
<accession>A0A024GL31</accession>
<reference evidence="1 2" key="1">
    <citation type="submission" date="2012-05" db="EMBL/GenBank/DDBJ databases">
        <title>Recombination and specialization in a pathogen metapopulation.</title>
        <authorList>
            <person name="Gardiner A."/>
            <person name="Kemen E."/>
            <person name="Schultz-Larsen T."/>
            <person name="MacLean D."/>
            <person name="Van Oosterhout C."/>
            <person name="Jones J.D.G."/>
        </authorList>
    </citation>
    <scope>NUCLEOTIDE SEQUENCE [LARGE SCALE GENOMIC DNA]</scope>
    <source>
        <strain evidence="1 2">Ac Nc2</strain>
    </source>
</reference>
<protein>
    <submittedName>
        <fullName evidence="1">Uncharacterized protein</fullName>
    </submittedName>
</protein>
<dbReference type="AlphaFoldDB" id="A0A024GL31"/>
<evidence type="ECO:0000313" key="2">
    <source>
        <dbReference type="Proteomes" id="UP000053237"/>
    </source>
</evidence>
<keyword evidence="2" id="KW-1185">Reference proteome</keyword>
<feature type="non-terminal residue" evidence="1">
    <location>
        <position position="1"/>
    </location>
</feature>